<reference evidence="5 6" key="1">
    <citation type="submission" date="2016-01" db="EMBL/GenBank/DDBJ databases">
        <title>Draft genome of the antarctic isolate Shewanella frigidimarina Ag06-30.</title>
        <authorList>
            <person name="Parmeciano Di Noto G."/>
            <person name="Vazquez S."/>
            <person name="Mac Cormack W."/>
            <person name="Iriarte A."/>
            <person name="Quiroga C."/>
        </authorList>
    </citation>
    <scope>NUCLEOTIDE SEQUENCE [LARGE SCALE GENOMIC DNA]</scope>
    <source>
        <strain evidence="5 6">Ag06-30</strain>
    </source>
</reference>
<dbReference type="Gene3D" id="1.10.10.10">
    <property type="entry name" value="Winged helix-like DNA-binding domain superfamily/Winged helix DNA-binding domain"/>
    <property type="match status" value="1"/>
</dbReference>
<evidence type="ECO:0000256" key="3">
    <source>
        <dbReference type="ARBA" id="ARBA00023163"/>
    </source>
</evidence>
<feature type="domain" description="HTH deoR-type" evidence="4">
    <location>
        <begin position="8"/>
        <end position="63"/>
    </location>
</feature>
<keyword evidence="3" id="KW-0804">Transcription</keyword>
<dbReference type="InterPro" id="IPR036388">
    <property type="entry name" value="WH-like_DNA-bd_sf"/>
</dbReference>
<dbReference type="PROSITE" id="PS51000">
    <property type="entry name" value="HTH_DEOR_2"/>
    <property type="match status" value="1"/>
</dbReference>
<dbReference type="SUPFAM" id="SSF46785">
    <property type="entry name" value="Winged helix' DNA-binding domain"/>
    <property type="match status" value="1"/>
</dbReference>
<dbReference type="InterPro" id="IPR037171">
    <property type="entry name" value="NagB/RpiA_transferase-like"/>
</dbReference>
<dbReference type="InterPro" id="IPR047779">
    <property type="entry name" value="AgaR-like"/>
</dbReference>
<name>A0A106BXW5_SHEFR</name>
<evidence type="ECO:0000313" key="6">
    <source>
        <dbReference type="Proteomes" id="UP000055702"/>
    </source>
</evidence>
<dbReference type="PANTHER" id="PTHR30363:SF44">
    <property type="entry name" value="AGA OPERON TRANSCRIPTIONAL REPRESSOR-RELATED"/>
    <property type="match status" value="1"/>
</dbReference>
<dbReference type="Pfam" id="PF08220">
    <property type="entry name" value="HTH_DeoR"/>
    <property type="match status" value="1"/>
</dbReference>
<dbReference type="InterPro" id="IPR036390">
    <property type="entry name" value="WH_DNA-bd_sf"/>
</dbReference>
<dbReference type="Gene3D" id="3.40.50.1360">
    <property type="match status" value="1"/>
</dbReference>
<dbReference type="PRINTS" id="PR00037">
    <property type="entry name" value="HTHLACR"/>
</dbReference>
<dbReference type="Pfam" id="PF00455">
    <property type="entry name" value="DeoRC"/>
    <property type="match status" value="1"/>
</dbReference>
<gene>
    <name evidence="5" type="ORF">AWJ07_07570</name>
</gene>
<dbReference type="AlphaFoldDB" id="A0A106BXW5"/>
<dbReference type="EMBL" id="LRDC01000040">
    <property type="protein sequence ID" value="KVX00603.1"/>
    <property type="molecule type" value="Genomic_DNA"/>
</dbReference>
<comment type="caution">
    <text evidence="5">The sequence shown here is derived from an EMBL/GenBank/DDBJ whole genome shotgun (WGS) entry which is preliminary data.</text>
</comment>
<dbReference type="PROSITE" id="PS00894">
    <property type="entry name" value="HTH_DEOR_1"/>
    <property type="match status" value="1"/>
</dbReference>
<dbReference type="SMART" id="SM01134">
    <property type="entry name" value="DeoRC"/>
    <property type="match status" value="1"/>
</dbReference>
<dbReference type="SUPFAM" id="SSF100950">
    <property type="entry name" value="NagB/RpiA/CoA transferase-like"/>
    <property type="match status" value="1"/>
</dbReference>
<evidence type="ECO:0000256" key="2">
    <source>
        <dbReference type="ARBA" id="ARBA00023125"/>
    </source>
</evidence>
<dbReference type="InterPro" id="IPR050313">
    <property type="entry name" value="Carb_Metab_HTH_regulators"/>
</dbReference>
<dbReference type="Proteomes" id="UP000055702">
    <property type="component" value="Unassembled WGS sequence"/>
</dbReference>
<keyword evidence="1" id="KW-0805">Transcription regulation</keyword>
<evidence type="ECO:0000256" key="1">
    <source>
        <dbReference type="ARBA" id="ARBA00023015"/>
    </source>
</evidence>
<dbReference type="GO" id="GO:0003700">
    <property type="term" value="F:DNA-binding transcription factor activity"/>
    <property type="evidence" value="ECO:0007669"/>
    <property type="project" value="InterPro"/>
</dbReference>
<dbReference type="PANTHER" id="PTHR30363">
    <property type="entry name" value="HTH-TYPE TRANSCRIPTIONAL REGULATOR SRLR-RELATED"/>
    <property type="match status" value="1"/>
</dbReference>
<accession>A0A106BXW5</accession>
<sequence length="262" mass="29224">MKVKMRDTSHRREQIIRMLKELGSVQVSHLTSKYQVSPVTIRKDLRFLEQQGIATRSYGGALLKKNILIDTEITIDHKQTLYSEEKMSIGKMAASMINEGESIILDSGSTTVQVAAHLQNKQNLTIVTNGLNVANELSSNEEVNVILLGGTLRRKNMSFFGSCAENTLKDLHVDKVFLGVDGFHMERGITTHFESEAILNRIMCQVATEVIVVTDSSKFDLICLHKILEPSAVTKVITDQNIPSIYLEGLRRLGIEVILVTV</sequence>
<dbReference type="GO" id="GO:0003677">
    <property type="term" value="F:DNA binding"/>
    <property type="evidence" value="ECO:0007669"/>
    <property type="project" value="UniProtKB-KW"/>
</dbReference>
<evidence type="ECO:0000313" key="5">
    <source>
        <dbReference type="EMBL" id="KVX00603.1"/>
    </source>
</evidence>
<evidence type="ECO:0000259" key="4">
    <source>
        <dbReference type="PROSITE" id="PS51000"/>
    </source>
</evidence>
<protein>
    <submittedName>
        <fullName evidence="5">Transcriptional regulator</fullName>
    </submittedName>
</protein>
<keyword evidence="2" id="KW-0238">DNA-binding</keyword>
<dbReference type="InterPro" id="IPR001034">
    <property type="entry name" value="DeoR_HTH"/>
</dbReference>
<dbReference type="InterPro" id="IPR018356">
    <property type="entry name" value="Tscrpt_reg_HTH_DeoR_CS"/>
</dbReference>
<proteinExistence type="predicted"/>
<dbReference type="SMART" id="SM00420">
    <property type="entry name" value="HTH_DEOR"/>
    <property type="match status" value="1"/>
</dbReference>
<organism evidence="5">
    <name type="scientific">Shewanella frigidimarina</name>
    <dbReference type="NCBI Taxonomy" id="56812"/>
    <lineage>
        <taxon>Bacteria</taxon>
        <taxon>Pseudomonadati</taxon>
        <taxon>Pseudomonadota</taxon>
        <taxon>Gammaproteobacteria</taxon>
        <taxon>Alteromonadales</taxon>
        <taxon>Shewanellaceae</taxon>
        <taxon>Shewanella</taxon>
    </lineage>
</organism>
<dbReference type="NCBIfam" id="NF040755">
    <property type="entry name" value="AgaR"/>
    <property type="match status" value="1"/>
</dbReference>
<dbReference type="InterPro" id="IPR014036">
    <property type="entry name" value="DeoR-like_C"/>
</dbReference>